<evidence type="ECO:0000256" key="10">
    <source>
        <dbReference type="ARBA" id="ARBA00023319"/>
    </source>
</evidence>
<dbReference type="Pfam" id="PF08205">
    <property type="entry name" value="C2-set_2"/>
    <property type="match status" value="1"/>
</dbReference>
<dbReference type="InterPro" id="IPR007110">
    <property type="entry name" value="Ig-like_dom"/>
</dbReference>
<organism evidence="13 14">
    <name type="scientific">Acipenser ruthenus</name>
    <name type="common">Sterlet sturgeon</name>
    <dbReference type="NCBI Taxonomy" id="7906"/>
    <lineage>
        <taxon>Eukaryota</taxon>
        <taxon>Metazoa</taxon>
        <taxon>Chordata</taxon>
        <taxon>Craniata</taxon>
        <taxon>Vertebrata</taxon>
        <taxon>Euteleostomi</taxon>
        <taxon>Actinopterygii</taxon>
        <taxon>Chondrostei</taxon>
        <taxon>Acipenseriformes</taxon>
        <taxon>Acipenseridae</taxon>
        <taxon>Acipenser</taxon>
    </lineage>
</organism>
<dbReference type="GO" id="GO:0006955">
    <property type="term" value="P:immune response"/>
    <property type="evidence" value="ECO:0007669"/>
    <property type="project" value="TreeGrafter"/>
</dbReference>
<gene>
    <name evidence="13" type="ORF">EOD39_13790</name>
</gene>
<feature type="domain" description="Ig-like" evidence="12">
    <location>
        <begin position="79"/>
        <end position="180"/>
    </location>
</feature>
<dbReference type="Proteomes" id="UP000289886">
    <property type="component" value="Unassembled WGS sequence"/>
</dbReference>
<dbReference type="InterPro" id="IPR036179">
    <property type="entry name" value="Ig-like_dom_sf"/>
</dbReference>
<evidence type="ECO:0000256" key="11">
    <source>
        <dbReference type="SAM" id="MobiDB-lite"/>
    </source>
</evidence>
<dbReference type="PANTHER" id="PTHR25466">
    <property type="entry name" value="T-LYMPHOCYTE ACTIVATION ANTIGEN"/>
    <property type="match status" value="1"/>
</dbReference>
<dbReference type="GO" id="GO:1990904">
    <property type="term" value="C:ribonucleoprotein complex"/>
    <property type="evidence" value="ECO:0007669"/>
    <property type="project" value="UniProtKB-KW"/>
</dbReference>
<dbReference type="InterPro" id="IPR013106">
    <property type="entry name" value="Ig_V-set"/>
</dbReference>
<dbReference type="AlphaFoldDB" id="A0A444UHU9"/>
<dbReference type="GO" id="GO:0031295">
    <property type="term" value="P:T cell costimulation"/>
    <property type="evidence" value="ECO:0007669"/>
    <property type="project" value="TreeGrafter"/>
</dbReference>
<keyword evidence="14" id="KW-1185">Reference proteome</keyword>
<feature type="compositionally biased region" description="Acidic residues" evidence="11">
    <location>
        <begin position="204"/>
        <end position="235"/>
    </location>
</feature>
<dbReference type="InterPro" id="IPR051713">
    <property type="entry name" value="T-cell_Activation_Regulation"/>
</dbReference>
<dbReference type="PANTHER" id="PTHR25466:SF2">
    <property type="entry name" value="T-LYMPHOCYTE ACTIVATION ANTIGEN CD86"/>
    <property type="match status" value="1"/>
</dbReference>
<evidence type="ECO:0000256" key="6">
    <source>
        <dbReference type="ARBA" id="ARBA00023136"/>
    </source>
</evidence>
<feature type="region of interest" description="Disordered" evidence="11">
    <location>
        <begin position="263"/>
        <end position="285"/>
    </location>
</feature>
<evidence type="ECO:0000256" key="3">
    <source>
        <dbReference type="ARBA" id="ARBA00022692"/>
    </source>
</evidence>
<evidence type="ECO:0000313" key="13">
    <source>
        <dbReference type="EMBL" id="RXM34731.1"/>
    </source>
</evidence>
<feature type="region of interest" description="Disordered" evidence="11">
    <location>
        <begin position="198"/>
        <end position="244"/>
    </location>
</feature>
<keyword evidence="6" id="KW-0472">Membrane</keyword>
<keyword evidence="10" id="KW-0393">Immunoglobulin domain</keyword>
<dbReference type="InterPro" id="IPR013783">
    <property type="entry name" value="Ig-like_fold"/>
</dbReference>
<keyword evidence="7" id="KW-1015">Disulfide bond</keyword>
<proteinExistence type="predicted"/>
<dbReference type="Gene3D" id="2.60.40.10">
    <property type="entry name" value="Immunoglobulins"/>
    <property type="match status" value="2"/>
</dbReference>
<dbReference type="GO" id="GO:0009897">
    <property type="term" value="C:external side of plasma membrane"/>
    <property type="evidence" value="ECO:0007669"/>
    <property type="project" value="TreeGrafter"/>
</dbReference>
<evidence type="ECO:0000256" key="8">
    <source>
        <dbReference type="ARBA" id="ARBA00023170"/>
    </source>
</evidence>
<keyword evidence="3" id="KW-0812">Transmembrane</keyword>
<evidence type="ECO:0000256" key="9">
    <source>
        <dbReference type="ARBA" id="ARBA00023180"/>
    </source>
</evidence>
<evidence type="ECO:0000313" key="14">
    <source>
        <dbReference type="Proteomes" id="UP000289886"/>
    </source>
</evidence>
<dbReference type="InterPro" id="IPR013162">
    <property type="entry name" value="CD80_C2-set"/>
</dbReference>
<name>A0A444UHU9_ACIRT</name>
<protein>
    <submittedName>
        <fullName evidence="13">116 kDa U5 small nuclear ribonucleoprotein component</fullName>
    </submittedName>
</protein>
<dbReference type="Pfam" id="PF16004">
    <property type="entry name" value="EFTUD2"/>
    <property type="match status" value="1"/>
</dbReference>
<dbReference type="SUPFAM" id="SSF48726">
    <property type="entry name" value="Immunoglobulin"/>
    <property type="match status" value="2"/>
</dbReference>
<evidence type="ECO:0000256" key="4">
    <source>
        <dbReference type="ARBA" id="ARBA00022729"/>
    </source>
</evidence>
<keyword evidence="5" id="KW-1133">Transmembrane helix</keyword>
<accession>A0A444UHU9</accession>
<keyword evidence="8" id="KW-0675">Receptor</keyword>
<dbReference type="PROSITE" id="PS50835">
    <property type="entry name" value="IG_LIKE"/>
    <property type="match status" value="2"/>
</dbReference>
<comment type="caution">
    <text evidence="13">The sequence shown here is derived from an EMBL/GenBank/DDBJ whole genome shotgun (WGS) entry which is preliminary data.</text>
</comment>
<keyword evidence="9" id="KW-0325">Glycoprotein</keyword>
<keyword evidence="4" id="KW-0732">Signal</keyword>
<evidence type="ECO:0000256" key="7">
    <source>
        <dbReference type="ARBA" id="ARBA00023157"/>
    </source>
</evidence>
<dbReference type="GO" id="GO:0007166">
    <property type="term" value="P:cell surface receptor signaling pathway"/>
    <property type="evidence" value="ECO:0007669"/>
    <property type="project" value="TreeGrafter"/>
</dbReference>
<dbReference type="EMBL" id="SCEB01214545">
    <property type="protein sequence ID" value="RXM34731.1"/>
    <property type="molecule type" value="Genomic_DNA"/>
</dbReference>
<dbReference type="Pfam" id="PF07686">
    <property type="entry name" value="V-set"/>
    <property type="match status" value="1"/>
</dbReference>
<reference evidence="13 14" key="1">
    <citation type="submission" date="2019-01" db="EMBL/GenBank/DDBJ databases">
        <title>Draft Genome and Complete Hox-Cluster Characterization of the Sterlet Sturgeon (Acipenser ruthenus).</title>
        <authorList>
            <person name="Wei Q."/>
        </authorList>
    </citation>
    <scope>NUCLEOTIDE SEQUENCE [LARGE SCALE GENOMIC DNA]</scope>
    <source>
        <strain evidence="13">WHYD16114868_AA</strain>
        <tissue evidence="13">Blood</tissue>
    </source>
</reference>
<keyword evidence="2" id="KW-1003">Cell membrane</keyword>
<evidence type="ECO:0000256" key="2">
    <source>
        <dbReference type="ARBA" id="ARBA00022475"/>
    </source>
</evidence>
<keyword evidence="13" id="KW-0687">Ribonucleoprotein</keyword>
<comment type="subcellular location">
    <subcellularLocation>
        <location evidence="1">Cell membrane</location>
        <topology evidence="1">Single-pass type I membrane protein</topology>
    </subcellularLocation>
</comment>
<evidence type="ECO:0000256" key="5">
    <source>
        <dbReference type="ARBA" id="ARBA00022989"/>
    </source>
</evidence>
<dbReference type="InterPro" id="IPR031950">
    <property type="entry name" value="EFTUD2_N"/>
</dbReference>
<dbReference type="GO" id="GO:0042102">
    <property type="term" value="P:positive regulation of T cell proliferation"/>
    <property type="evidence" value="ECO:0007669"/>
    <property type="project" value="TreeGrafter"/>
</dbReference>
<dbReference type="GO" id="GO:0042130">
    <property type="term" value="P:negative regulation of T cell proliferation"/>
    <property type="evidence" value="ECO:0007669"/>
    <property type="project" value="TreeGrafter"/>
</dbReference>
<evidence type="ECO:0000259" key="12">
    <source>
        <dbReference type="PROSITE" id="PS50835"/>
    </source>
</evidence>
<feature type="domain" description="Ig-like" evidence="12">
    <location>
        <begin position="1"/>
        <end position="74"/>
    </location>
</feature>
<dbReference type="GO" id="GO:0071222">
    <property type="term" value="P:cellular response to lipopolysaccharide"/>
    <property type="evidence" value="ECO:0007669"/>
    <property type="project" value="TreeGrafter"/>
</dbReference>
<sequence>MLPCPCMSPINPDLLYLYWQIQETVVDTFIKGEASRSHQDKMYHNRTKLFVRENSTCSLLLSQLSVKDEETYECLHGSPDIKKNYVSLLVAANYTSPVLQVPSEQPRGRYTCTATGGFPEGTIYWLLDNQPLLWDPEPQQSVLDESTGRYNVTSTLAANISQDSTLTCIVENKRLHVNLSQTLKRCTMETDLYDEFGNYIGPELDSDEEDDLDRDARDADEEDEDDEEEPADQDEEHPGMEVVLHEDKKYYPTAEEVYGPEVETIVQEEDTQPLTGPNLDHIVMH</sequence>
<evidence type="ECO:0000256" key="1">
    <source>
        <dbReference type="ARBA" id="ARBA00004251"/>
    </source>
</evidence>